<keyword evidence="1" id="KW-0812">Transmembrane</keyword>
<dbReference type="STRING" id="942150.IV64_GL001129"/>
<feature type="transmembrane region" description="Helical" evidence="1">
    <location>
        <begin position="117"/>
        <end position="135"/>
    </location>
</feature>
<dbReference type="RefSeq" id="WP_083491530.1">
    <property type="nucleotide sequence ID" value="NZ_OY725316.1"/>
</dbReference>
<gene>
    <name evidence="2" type="ORF">IV64_GL001129</name>
</gene>
<name>A0A0R2MQC3_9LACO</name>
<sequence>MMEKSTWSQRLIKWFYGLDRTLDEYEQHVLDRAGHHITVGLMAYLLLSGLGVSFLAGMVGVNTSLVIWQFTNLGVCLVAWGYLSWAIYKLHLSDIEVTTKQYQGAIKAVLKKSQRQTLVTVVLFQMIDSLSNAWLDSASYWQTFFSWPQLRTLLIFAVVMGGASVLIGMARVKVVY</sequence>
<dbReference type="Pfam" id="PF11683">
    <property type="entry name" value="DUF3278"/>
    <property type="match status" value="1"/>
</dbReference>
<proteinExistence type="predicted"/>
<reference evidence="2 3" key="1">
    <citation type="journal article" date="2015" name="Genome Announc.">
        <title>Expanding the biotechnology potential of lactobacilli through comparative genomics of 213 strains and associated genera.</title>
        <authorList>
            <person name="Sun Z."/>
            <person name="Harris H.M."/>
            <person name="McCann A."/>
            <person name="Guo C."/>
            <person name="Argimon S."/>
            <person name="Zhang W."/>
            <person name="Yang X."/>
            <person name="Jeffery I.B."/>
            <person name="Cooney J.C."/>
            <person name="Kagawa T.F."/>
            <person name="Liu W."/>
            <person name="Song Y."/>
            <person name="Salvetti E."/>
            <person name="Wrobel A."/>
            <person name="Rasinkangas P."/>
            <person name="Parkhill J."/>
            <person name="Rea M.C."/>
            <person name="O'Sullivan O."/>
            <person name="Ritari J."/>
            <person name="Douillard F.P."/>
            <person name="Paul Ross R."/>
            <person name="Yang R."/>
            <person name="Briner A.E."/>
            <person name="Felis G.E."/>
            <person name="de Vos W.M."/>
            <person name="Barrangou R."/>
            <person name="Klaenhammer T.R."/>
            <person name="Caufield P.W."/>
            <person name="Cui Y."/>
            <person name="Zhang H."/>
            <person name="O'Toole P.W."/>
        </authorList>
    </citation>
    <scope>NUCLEOTIDE SEQUENCE [LARGE SCALE GENOMIC DNA]</scope>
    <source>
        <strain evidence="2 3">LMG 26013</strain>
    </source>
</reference>
<evidence type="ECO:0000313" key="2">
    <source>
        <dbReference type="EMBL" id="KRO14514.1"/>
    </source>
</evidence>
<feature type="transmembrane region" description="Helical" evidence="1">
    <location>
        <begin position="67"/>
        <end position="88"/>
    </location>
</feature>
<dbReference type="Proteomes" id="UP000051783">
    <property type="component" value="Unassembled WGS sequence"/>
</dbReference>
<dbReference type="EMBL" id="JQCL01000012">
    <property type="protein sequence ID" value="KRO14514.1"/>
    <property type="molecule type" value="Genomic_DNA"/>
</dbReference>
<dbReference type="InterPro" id="IPR021697">
    <property type="entry name" value="DUF3278"/>
</dbReference>
<comment type="caution">
    <text evidence="2">The sequence shown here is derived from an EMBL/GenBank/DDBJ whole genome shotgun (WGS) entry which is preliminary data.</text>
</comment>
<protein>
    <submittedName>
        <fullName evidence="2">Uncharacterized protein</fullName>
    </submittedName>
</protein>
<dbReference type="AlphaFoldDB" id="A0A0R2MQC3"/>
<evidence type="ECO:0000256" key="1">
    <source>
        <dbReference type="SAM" id="Phobius"/>
    </source>
</evidence>
<dbReference type="PATRIC" id="fig|942150.3.peg.1165"/>
<feature type="transmembrane region" description="Helical" evidence="1">
    <location>
        <begin position="41"/>
        <end position="61"/>
    </location>
</feature>
<keyword evidence="3" id="KW-1185">Reference proteome</keyword>
<organism evidence="2 3">
    <name type="scientific">Lactiplantibacillus xiangfangensis</name>
    <dbReference type="NCBI Taxonomy" id="942150"/>
    <lineage>
        <taxon>Bacteria</taxon>
        <taxon>Bacillati</taxon>
        <taxon>Bacillota</taxon>
        <taxon>Bacilli</taxon>
        <taxon>Lactobacillales</taxon>
        <taxon>Lactobacillaceae</taxon>
        <taxon>Lactiplantibacillus</taxon>
    </lineage>
</organism>
<dbReference type="OrthoDB" id="2142440at2"/>
<evidence type="ECO:0000313" key="3">
    <source>
        <dbReference type="Proteomes" id="UP000051783"/>
    </source>
</evidence>
<keyword evidence="1" id="KW-0472">Membrane</keyword>
<accession>A0A0R2MQC3</accession>
<keyword evidence="1" id="KW-1133">Transmembrane helix</keyword>
<feature type="transmembrane region" description="Helical" evidence="1">
    <location>
        <begin position="150"/>
        <end position="170"/>
    </location>
</feature>